<evidence type="ECO:0000256" key="1">
    <source>
        <dbReference type="ARBA" id="ARBA00004651"/>
    </source>
</evidence>
<feature type="coiled-coil region" evidence="7">
    <location>
        <begin position="193"/>
        <end position="220"/>
    </location>
</feature>
<dbReference type="Proteomes" id="UP000682403">
    <property type="component" value="Unassembled WGS sequence"/>
</dbReference>
<evidence type="ECO:0000313" key="10">
    <source>
        <dbReference type="EMBL" id="MBS2970805.1"/>
    </source>
</evidence>
<feature type="transmembrane region" description="Helical" evidence="9">
    <location>
        <begin position="828"/>
        <end position="848"/>
    </location>
</feature>
<evidence type="ECO:0000256" key="7">
    <source>
        <dbReference type="SAM" id="Coils"/>
    </source>
</evidence>
<evidence type="ECO:0000256" key="4">
    <source>
        <dbReference type="ARBA" id="ARBA00022692"/>
    </source>
</evidence>
<feature type="compositionally biased region" description="Low complexity" evidence="8">
    <location>
        <begin position="364"/>
        <end position="388"/>
    </location>
</feature>
<keyword evidence="3" id="KW-1003">Cell membrane</keyword>
<keyword evidence="6 9" id="KW-0472">Membrane</keyword>
<keyword evidence="11" id="KW-1185">Reference proteome</keyword>
<comment type="similarity">
    <text evidence="2">Belongs to the EsaA family.</text>
</comment>
<keyword evidence="7" id="KW-0175">Coiled coil</keyword>
<keyword evidence="5 9" id="KW-1133">Transmembrane helix</keyword>
<evidence type="ECO:0000256" key="6">
    <source>
        <dbReference type="ARBA" id="ARBA00023136"/>
    </source>
</evidence>
<reference evidence="10 11" key="1">
    <citation type="submission" date="2021-04" db="EMBL/GenBank/DDBJ databases">
        <title>Metabacillus sp. strain KIGAM252 whole genome sequence.</title>
        <authorList>
            <person name="Seo M.-J."/>
            <person name="Cho E.-S."/>
            <person name="Hwang C.Y."/>
            <person name="Yoon D.J."/>
        </authorList>
    </citation>
    <scope>NUCLEOTIDE SEQUENCE [LARGE SCALE GENOMIC DNA]</scope>
    <source>
        <strain evidence="10 11">KIGAM252</strain>
    </source>
</reference>
<evidence type="ECO:0000256" key="9">
    <source>
        <dbReference type="SAM" id="Phobius"/>
    </source>
</evidence>
<dbReference type="InterPro" id="IPR051449">
    <property type="entry name" value="ABC-2_transporter_component"/>
</dbReference>
<evidence type="ECO:0000313" key="11">
    <source>
        <dbReference type="Proteomes" id="UP000682403"/>
    </source>
</evidence>
<organism evidence="10 11">
    <name type="scientific">Metabacillus flavus</name>
    <dbReference type="NCBI Taxonomy" id="2823519"/>
    <lineage>
        <taxon>Bacteria</taxon>
        <taxon>Bacillati</taxon>
        <taxon>Bacillota</taxon>
        <taxon>Bacilli</taxon>
        <taxon>Bacillales</taxon>
        <taxon>Bacillaceae</taxon>
        <taxon>Metabacillus</taxon>
    </lineage>
</organism>
<dbReference type="PANTHER" id="PTHR30294">
    <property type="entry name" value="MEMBRANE COMPONENT OF ABC TRANSPORTER YHHJ-RELATED"/>
    <property type="match status" value="1"/>
</dbReference>
<feature type="transmembrane region" description="Helical" evidence="9">
    <location>
        <begin position="854"/>
        <end position="878"/>
    </location>
</feature>
<feature type="coiled-coil region" evidence="7">
    <location>
        <begin position="446"/>
        <end position="508"/>
    </location>
</feature>
<proteinExistence type="inferred from homology"/>
<dbReference type="EMBL" id="JAGVRK010000001">
    <property type="protein sequence ID" value="MBS2970805.1"/>
    <property type="molecule type" value="Genomic_DNA"/>
</dbReference>
<evidence type="ECO:0000256" key="5">
    <source>
        <dbReference type="ARBA" id="ARBA00022989"/>
    </source>
</evidence>
<feature type="transmembrane region" description="Helical" evidence="9">
    <location>
        <begin position="926"/>
        <end position="948"/>
    </location>
</feature>
<dbReference type="NCBIfam" id="TIGR03929">
    <property type="entry name" value="T7_esaA_Nterm"/>
    <property type="match status" value="1"/>
</dbReference>
<feature type="compositionally biased region" description="Polar residues" evidence="8">
    <location>
        <begin position="675"/>
        <end position="687"/>
    </location>
</feature>
<dbReference type="InterPro" id="IPR023838">
    <property type="entry name" value="T7SS_EsaA"/>
</dbReference>
<dbReference type="Gene3D" id="3.40.1710.10">
    <property type="entry name" value="abc type-2 transporter like domain"/>
    <property type="match status" value="1"/>
</dbReference>
<comment type="subcellular location">
    <subcellularLocation>
        <location evidence="1">Cell membrane</location>
        <topology evidence="1">Multi-pass membrane protein</topology>
    </subcellularLocation>
</comment>
<feature type="region of interest" description="Disordered" evidence="8">
    <location>
        <begin position="662"/>
        <end position="687"/>
    </location>
</feature>
<name>A0ABS5LJ80_9BACI</name>
<evidence type="ECO:0000256" key="2">
    <source>
        <dbReference type="ARBA" id="ARBA00008338"/>
    </source>
</evidence>
<comment type="caution">
    <text evidence="10">The sequence shown here is derived from an EMBL/GenBank/DDBJ whole genome shotgun (WGS) entry which is preliminary data.</text>
</comment>
<feature type="transmembrane region" description="Helical" evidence="9">
    <location>
        <begin position="795"/>
        <end position="816"/>
    </location>
</feature>
<feature type="region of interest" description="Disordered" evidence="8">
    <location>
        <begin position="362"/>
        <end position="405"/>
    </location>
</feature>
<evidence type="ECO:0000256" key="8">
    <source>
        <dbReference type="SAM" id="MobiDB-lite"/>
    </source>
</evidence>
<feature type="transmembrane region" description="Helical" evidence="9">
    <location>
        <begin position="885"/>
        <end position="906"/>
    </location>
</feature>
<accession>A0ABS5LJ80</accession>
<keyword evidence="4 9" id="KW-0812">Transmembrane</keyword>
<dbReference type="PANTHER" id="PTHR30294:SF29">
    <property type="entry name" value="MULTIDRUG ABC TRANSPORTER PERMEASE YBHS-RELATED"/>
    <property type="match status" value="1"/>
</dbReference>
<gene>
    <name evidence="10" type="primary">esaA</name>
    <name evidence="10" type="ORF">J9317_18860</name>
</gene>
<protein>
    <submittedName>
        <fullName evidence="10">Type VII secretion protein EsaA</fullName>
    </submittedName>
</protein>
<sequence length="964" mass="107434">MTEQTKHMMKMILAVVLILAVPALFFQTIGQNPMEVQDKATRTIAVVNEDNGLPESDEDSFGKLVTAAMSKNSDYEWKALARSGAESEMKNQNVDAIIYIPSDFSTNILTYEETQPAKAEFKFKVQDQLTAVDKEKVLRTIEEATDVANKKTAVYYWDTIAQEMDDVKKKFDQILEKEDQFQKTMVAFYKPSSKDLSGEIESQKQMLQQLQATMLDASKSAPEREQNAEEFQKNLASFVTYVDSYQLYQQNQMELMREVQNQTITGLQASMSNQSQRNSESFQKIDSQVGQINNDMSAIQATLQEGSDNATEIERILQGQMDRQISDLKAVQAQYLDLYEKTMKETTLTELESTMASLRKELQNTPEPGTPGTPAEPGTPTVPETPETPETPNPNPISSLQEQQTALKAVAEQAKQLQESLNKIPDPKPNEAVNAANSLGQLALTANEIEKQLAEKDASNQEWQKKYDQLAKDYEKLLSDNTGILTENQRLREENKRLSDQILSLQGNVQPVIDAVKKKEQAILSDSNLTEERKKTLEPIFQESIQKVTIEPLFAYYAKLDQYESTLKDLNSSDSTEKNTVLANEELNEKMKTALAPTDEEREATDAMQGNFPSAQLEMTRLEESFQTFIADYSGSVADQQTAMMDEITAIQTNADNLMQQLQSGSAPGQPEQAEPSQAPTSGTGLVSGTQSITSTIDQMNSIIDSLGERQTNVLTYTDELYNKVDEVQTKSDELNDKWATNVAATELSRDQVYDVLRNARIDGQDNGFVYDHLANPIQISGEEPIEKAKTVPPVVILVIVLLSSLLIGYFSGVYFKTAPLWLRATLFILLNVIVGLLISVFGTNIYSLADDRAIQWSIFTIVLLLTASSLIRVAYLFNNTTGMLASVALTAYFVSPLLALTVPNFNYSDPISTVYISIQEDANNLFTEGVLVLGGILLILTVIPFIIRAIMDNRASQKEAHEA</sequence>
<evidence type="ECO:0000256" key="3">
    <source>
        <dbReference type="ARBA" id="ARBA00022475"/>
    </source>
</evidence>
<dbReference type="RefSeq" id="WP_211561480.1">
    <property type="nucleotide sequence ID" value="NZ_JAGVRK010000001.1"/>
</dbReference>